<evidence type="ECO:0000259" key="2">
    <source>
        <dbReference type="Pfam" id="PF12937"/>
    </source>
</evidence>
<feature type="region of interest" description="Disordered" evidence="1">
    <location>
        <begin position="376"/>
        <end position="403"/>
    </location>
</feature>
<accession>A0AAV9UJ89</accession>
<dbReference type="EMBL" id="JAVHNS010000009">
    <property type="protein sequence ID" value="KAK6343336.1"/>
    <property type="molecule type" value="Genomic_DNA"/>
</dbReference>
<keyword evidence="4" id="KW-1185">Reference proteome</keyword>
<feature type="domain" description="F-box" evidence="2">
    <location>
        <begin position="4"/>
        <end position="43"/>
    </location>
</feature>
<organism evidence="3 4">
    <name type="scientific">Orbilia blumenaviensis</name>
    <dbReference type="NCBI Taxonomy" id="1796055"/>
    <lineage>
        <taxon>Eukaryota</taxon>
        <taxon>Fungi</taxon>
        <taxon>Dikarya</taxon>
        <taxon>Ascomycota</taxon>
        <taxon>Pezizomycotina</taxon>
        <taxon>Orbiliomycetes</taxon>
        <taxon>Orbiliales</taxon>
        <taxon>Orbiliaceae</taxon>
        <taxon>Orbilia</taxon>
    </lineage>
</organism>
<gene>
    <name evidence="3" type="ORF">TWF730_010927</name>
</gene>
<evidence type="ECO:0000313" key="3">
    <source>
        <dbReference type="EMBL" id="KAK6343336.1"/>
    </source>
</evidence>
<dbReference type="SUPFAM" id="SSF81383">
    <property type="entry name" value="F-box domain"/>
    <property type="match status" value="1"/>
</dbReference>
<dbReference type="InterPro" id="IPR036047">
    <property type="entry name" value="F-box-like_dom_sf"/>
</dbReference>
<evidence type="ECO:0000313" key="4">
    <source>
        <dbReference type="Proteomes" id="UP001373714"/>
    </source>
</evidence>
<reference evidence="3 4" key="1">
    <citation type="submission" date="2019-10" db="EMBL/GenBank/DDBJ databases">
        <authorList>
            <person name="Palmer J.M."/>
        </authorList>
    </citation>
    <scope>NUCLEOTIDE SEQUENCE [LARGE SCALE GENOMIC DNA]</scope>
    <source>
        <strain evidence="3 4">TWF730</strain>
    </source>
</reference>
<dbReference type="Gene3D" id="1.20.1280.50">
    <property type="match status" value="1"/>
</dbReference>
<sequence>MASILSLPAEILIQTFSDECITSVDLSNCARTCKRFYSVASQCKIDHTLKIDHPSRQVWKLIRHILENPKLGERFQSLKAKWYRRVPRRPKTWAREWRWTEEETNKIKEICEKWGMVKETRGPNSTLCDAILRGWDSEALLPFLLCFTPNLRTLDIGRTMVGLITPHKIRDARDGIKIHRYCSGKENEPYNLPKIGSVEFYFINLWAIHEHKILWFYTALNLDRLLPGLTNLRHFAHGGRAYYDGWPEYNLSKIMLLPRIESMELYKCPALRDFGGWYRNPQLYQGYEANKGSDFPVGKKSSIKTLNFINCNFKLREYKAIAEFTGSLQSFNSTMCFWGQDDRAEEQSKRMVRDWFLENNKETLVTDNVTITGPCSGIPEVEDQYDHSDIGSEDGSEDEVDNV</sequence>
<proteinExistence type="predicted"/>
<dbReference type="AlphaFoldDB" id="A0AAV9UJ89"/>
<comment type="caution">
    <text evidence="3">The sequence shown here is derived from an EMBL/GenBank/DDBJ whole genome shotgun (WGS) entry which is preliminary data.</text>
</comment>
<protein>
    <recommendedName>
        <fullName evidence="2">F-box domain-containing protein</fullName>
    </recommendedName>
</protein>
<evidence type="ECO:0000256" key="1">
    <source>
        <dbReference type="SAM" id="MobiDB-lite"/>
    </source>
</evidence>
<name>A0AAV9UJ89_9PEZI</name>
<dbReference type="Pfam" id="PF12937">
    <property type="entry name" value="F-box-like"/>
    <property type="match status" value="1"/>
</dbReference>
<dbReference type="CDD" id="cd09917">
    <property type="entry name" value="F-box_SF"/>
    <property type="match status" value="1"/>
</dbReference>
<dbReference type="Proteomes" id="UP001373714">
    <property type="component" value="Unassembled WGS sequence"/>
</dbReference>
<feature type="compositionally biased region" description="Acidic residues" evidence="1">
    <location>
        <begin position="391"/>
        <end position="403"/>
    </location>
</feature>
<dbReference type="InterPro" id="IPR001810">
    <property type="entry name" value="F-box_dom"/>
</dbReference>